<evidence type="ECO:0000256" key="5">
    <source>
        <dbReference type="ARBA" id="ARBA00023136"/>
    </source>
</evidence>
<dbReference type="GO" id="GO:0035435">
    <property type="term" value="P:phosphate ion transmembrane transport"/>
    <property type="evidence" value="ECO:0007669"/>
    <property type="project" value="TreeGrafter"/>
</dbReference>
<feature type="transmembrane region" description="Helical" evidence="6">
    <location>
        <begin position="20"/>
        <end position="39"/>
    </location>
</feature>
<evidence type="ECO:0000256" key="6">
    <source>
        <dbReference type="RuleBase" id="RU363058"/>
    </source>
</evidence>
<dbReference type="PANTHER" id="PTHR11101:SF80">
    <property type="entry name" value="PHOSPHATE TRANSPORTER"/>
    <property type="match status" value="1"/>
</dbReference>
<evidence type="ECO:0000256" key="4">
    <source>
        <dbReference type="ARBA" id="ARBA00022989"/>
    </source>
</evidence>
<keyword evidence="3 6" id="KW-0812">Transmembrane</keyword>
<name>A0A1H2VGI7_THIRO</name>
<accession>A0A1H2VGI7</accession>
<feature type="transmembrane region" description="Helical" evidence="6">
    <location>
        <begin position="45"/>
        <end position="63"/>
    </location>
</feature>
<gene>
    <name evidence="7" type="ORF">SAMN05421783_10712</name>
</gene>
<keyword evidence="6" id="KW-0592">Phosphate transport</keyword>
<protein>
    <recommendedName>
        <fullName evidence="6">Phosphate transporter</fullName>
    </recommendedName>
</protein>
<keyword evidence="4 6" id="KW-1133">Transmembrane helix</keyword>
<evidence type="ECO:0000313" key="7">
    <source>
        <dbReference type="EMBL" id="SDW67388.1"/>
    </source>
</evidence>
<feature type="transmembrane region" description="Helical" evidence="6">
    <location>
        <begin position="338"/>
        <end position="357"/>
    </location>
</feature>
<dbReference type="GO" id="GO:0005315">
    <property type="term" value="F:phosphate transmembrane transporter activity"/>
    <property type="evidence" value="ECO:0007669"/>
    <property type="project" value="InterPro"/>
</dbReference>
<dbReference type="Proteomes" id="UP000198816">
    <property type="component" value="Unassembled WGS sequence"/>
</dbReference>
<feature type="transmembrane region" description="Helical" evidence="6">
    <location>
        <begin position="498"/>
        <end position="523"/>
    </location>
</feature>
<comment type="similarity">
    <text evidence="6">Belongs to the inorganic phosphate transporter (PiT) (TC 2.A.20) family.</text>
</comment>
<proteinExistence type="inferred from homology"/>
<feature type="transmembrane region" description="Helical" evidence="6">
    <location>
        <begin position="402"/>
        <end position="418"/>
    </location>
</feature>
<evidence type="ECO:0000313" key="8">
    <source>
        <dbReference type="Proteomes" id="UP000198816"/>
    </source>
</evidence>
<dbReference type="RefSeq" id="WP_093030384.1">
    <property type="nucleotide sequence ID" value="NZ_FNNZ01000007.1"/>
</dbReference>
<evidence type="ECO:0000256" key="3">
    <source>
        <dbReference type="ARBA" id="ARBA00022692"/>
    </source>
</evidence>
<evidence type="ECO:0000256" key="2">
    <source>
        <dbReference type="ARBA" id="ARBA00022448"/>
    </source>
</evidence>
<dbReference type="InterPro" id="IPR001204">
    <property type="entry name" value="Phos_transporter"/>
</dbReference>
<dbReference type="OrthoDB" id="9779554at2"/>
<dbReference type="PANTHER" id="PTHR11101">
    <property type="entry name" value="PHOSPHATE TRANSPORTER"/>
    <property type="match status" value="1"/>
</dbReference>
<feature type="transmembrane region" description="Helical" evidence="6">
    <location>
        <begin position="83"/>
        <end position="103"/>
    </location>
</feature>
<keyword evidence="5 6" id="KW-0472">Membrane</keyword>
<feature type="transmembrane region" description="Helical" evidence="6">
    <location>
        <begin position="127"/>
        <end position="146"/>
    </location>
</feature>
<feature type="transmembrane region" description="Helical" evidence="6">
    <location>
        <begin position="223"/>
        <end position="240"/>
    </location>
</feature>
<feature type="transmembrane region" description="Helical" evidence="6">
    <location>
        <begin position="246"/>
        <end position="267"/>
    </location>
</feature>
<dbReference type="EMBL" id="FNNZ01000007">
    <property type="protein sequence ID" value="SDW67388.1"/>
    <property type="molecule type" value="Genomic_DNA"/>
</dbReference>
<comment type="subcellular location">
    <subcellularLocation>
        <location evidence="1 6">Membrane</location>
        <topology evidence="1 6">Multi-pass membrane protein</topology>
    </subcellularLocation>
</comment>
<feature type="transmembrane region" description="Helical" evidence="6">
    <location>
        <begin position="377"/>
        <end position="396"/>
    </location>
</feature>
<feature type="transmembrane region" description="Helical" evidence="6">
    <location>
        <begin position="287"/>
        <end position="305"/>
    </location>
</feature>
<keyword evidence="8" id="KW-1185">Reference proteome</keyword>
<dbReference type="STRING" id="1058.SAMN05421783_10712"/>
<evidence type="ECO:0000256" key="1">
    <source>
        <dbReference type="ARBA" id="ARBA00004141"/>
    </source>
</evidence>
<dbReference type="GO" id="GO:0016020">
    <property type="term" value="C:membrane"/>
    <property type="evidence" value="ECO:0007669"/>
    <property type="project" value="UniProtKB-SubCell"/>
</dbReference>
<dbReference type="AlphaFoldDB" id="A0A1H2VGI7"/>
<organism evidence="7 8">
    <name type="scientific">Thiocapsa roseopersicina</name>
    <dbReference type="NCBI Taxonomy" id="1058"/>
    <lineage>
        <taxon>Bacteria</taxon>
        <taxon>Pseudomonadati</taxon>
        <taxon>Pseudomonadota</taxon>
        <taxon>Gammaproteobacteria</taxon>
        <taxon>Chromatiales</taxon>
        <taxon>Chromatiaceae</taxon>
        <taxon>Thiocapsa</taxon>
    </lineage>
</organism>
<feature type="transmembrane region" description="Helical" evidence="6">
    <location>
        <begin position="183"/>
        <end position="203"/>
    </location>
</feature>
<reference evidence="8" key="1">
    <citation type="submission" date="2016-10" db="EMBL/GenBank/DDBJ databases">
        <authorList>
            <person name="Varghese N."/>
            <person name="Submissions S."/>
        </authorList>
    </citation>
    <scope>NUCLEOTIDE SEQUENCE [LARGE SCALE GENOMIC DNA]</scope>
    <source>
        <strain evidence="8">DSM 217</strain>
    </source>
</reference>
<keyword evidence="2 6" id="KW-0813">Transport</keyword>
<dbReference type="Pfam" id="PF01384">
    <property type="entry name" value="PHO4"/>
    <property type="match status" value="1"/>
</dbReference>
<sequence length="529" mass="55832">MELTHLNELEKATKKGRVQLFRLGIGLLFIIGVMLYTVVRVDVTHGGSLFIVIAAMIGGYMAMNIGANDVANNVGPAVGSRALTLGGALVIAAIFEAAGAIIAGGEVVGTIRSGIIDPGLIGNADTFVWIMMAALLAAAFWLNMATAMGAPVSTTHSIVGAVLGAGIASSGFAIADWDTVSKIVASWVISPLMGGAIAAGFLYLIKRTITYRADLVASSRQAVPYLVAAMAFAFGTYLMLKGLNRIWNVTILQALGVGVVLAILVFWTTRPIIARQARRIGNSKAGVNQLFTVPLIFAAALLSFAHGSNDVANAVGPLAAIVEVVGSGTGEITAAAPIPMWVMIVGALGIAIGLGLFGPKVIRTVGSEITELDQMRAYCIAMAATVTVILASQLGLPVSTTHVAVGAVFGVGFLREYLKSQYDRMLETIKAHHPEGDQAAIDAFLAKFAKASIDEKGRMLRELKRKSKRSMDPAHFSKLERQSLRKVYRRELVKRSQVLKIVAAWVITVPASALMAAVLFFTIKGMLTA</sequence>